<feature type="transmembrane region" description="Helical" evidence="7">
    <location>
        <begin position="100"/>
        <end position="119"/>
    </location>
</feature>
<feature type="domain" description="Glycine transporter" evidence="8">
    <location>
        <begin position="15"/>
        <end position="88"/>
    </location>
</feature>
<keyword evidence="3" id="KW-1003">Cell membrane</keyword>
<accession>A0A2A9DJQ6</accession>
<proteinExistence type="inferred from homology"/>
<dbReference type="EMBL" id="PDJF01000001">
    <property type="protein sequence ID" value="PFG26967.1"/>
    <property type="molecule type" value="Genomic_DNA"/>
</dbReference>
<evidence type="ECO:0000256" key="4">
    <source>
        <dbReference type="ARBA" id="ARBA00022692"/>
    </source>
</evidence>
<feature type="transmembrane region" description="Helical" evidence="7">
    <location>
        <begin position="39"/>
        <end position="60"/>
    </location>
</feature>
<evidence type="ECO:0000256" key="1">
    <source>
        <dbReference type="ARBA" id="ARBA00004651"/>
    </source>
</evidence>
<evidence type="ECO:0000256" key="2">
    <source>
        <dbReference type="ARBA" id="ARBA00008193"/>
    </source>
</evidence>
<comment type="subcellular location">
    <subcellularLocation>
        <location evidence="1">Cell membrane</location>
        <topology evidence="1">Multi-pass membrane protein</topology>
    </subcellularLocation>
</comment>
<sequence>MQTQTVIDSELFFRLVDVGAVFANGVLGGVVARALRFDVIGFILLAIVTGMGGGMIRDLMLNTGFPVMLTDRGYMVGALLAAALAYFIDLSGKWTNRALIVIDFLGMGCWTATGVNKALAVGLDWIPAVGMGVITAVGGGVLRDVLVNRVPSIFGGTPLCATVAILGSLNAVFFTEFVGNANLGMGVSVVLCSVLGVVARWRRWTLPGAVSLTIPRPNFAREADRLRLRKIRGWIPGEPVDRRAVLPMASRTMDQIKNRMRRKKKES</sequence>
<gene>
    <name evidence="9" type="ORF">ATK06_0008</name>
</gene>
<evidence type="ECO:0000256" key="3">
    <source>
        <dbReference type="ARBA" id="ARBA00022475"/>
    </source>
</evidence>
<dbReference type="GO" id="GO:0005886">
    <property type="term" value="C:plasma membrane"/>
    <property type="evidence" value="ECO:0007669"/>
    <property type="project" value="UniProtKB-SubCell"/>
</dbReference>
<dbReference type="RefSeq" id="WP_098388606.1">
    <property type="nucleotide sequence ID" value="NZ_LS483464.1"/>
</dbReference>
<reference evidence="9 10" key="1">
    <citation type="submission" date="2017-10" db="EMBL/GenBank/DDBJ databases">
        <title>Sequencing the genomes of 1000 actinobacteria strains.</title>
        <authorList>
            <person name="Klenk H.-P."/>
        </authorList>
    </citation>
    <scope>NUCLEOTIDE SEQUENCE [LARGE SCALE GENOMIC DNA]</scope>
    <source>
        <strain evidence="9 10">DSM 20688</strain>
    </source>
</reference>
<keyword evidence="4 7" id="KW-0812">Transmembrane</keyword>
<evidence type="ECO:0000256" key="5">
    <source>
        <dbReference type="ARBA" id="ARBA00022989"/>
    </source>
</evidence>
<dbReference type="PANTHER" id="PTHR30506:SF3">
    <property type="entry name" value="UPF0126 INNER MEMBRANE PROTEIN YADS-RELATED"/>
    <property type="match status" value="1"/>
</dbReference>
<feature type="transmembrane region" description="Helical" evidence="7">
    <location>
        <begin position="125"/>
        <end position="146"/>
    </location>
</feature>
<dbReference type="InterPro" id="IPR005115">
    <property type="entry name" value="Gly_transporter"/>
</dbReference>
<evidence type="ECO:0000259" key="8">
    <source>
        <dbReference type="Pfam" id="PF03458"/>
    </source>
</evidence>
<dbReference type="AlphaFoldDB" id="A0A2A9DJQ6"/>
<feature type="transmembrane region" description="Helical" evidence="7">
    <location>
        <begin position="72"/>
        <end position="88"/>
    </location>
</feature>
<evidence type="ECO:0000256" key="6">
    <source>
        <dbReference type="ARBA" id="ARBA00023136"/>
    </source>
</evidence>
<dbReference type="Proteomes" id="UP000221653">
    <property type="component" value="Unassembled WGS sequence"/>
</dbReference>
<feature type="domain" description="Glycine transporter" evidence="8">
    <location>
        <begin position="101"/>
        <end position="175"/>
    </location>
</feature>
<feature type="transmembrane region" description="Helical" evidence="7">
    <location>
        <begin position="12"/>
        <end position="32"/>
    </location>
</feature>
<protein>
    <submittedName>
        <fullName evidence="9">Putative membrane protein YeiH</fullName>
    </submittedName>
</protein>
<feature type="transmembrane region" description="Helical" evidence="7">
    <location>
        <begin position="153"/>
        <end position="175"/>
    </location>
</feature>
<evidence type="ECO:0000256" key="7">
    <source>
        <dbReference type="SAM" id="Phobius"/>
    </source>
</evidence>
<dbReference type="PANTHER" id="PTHR30506">
    <property type="entry name" value="INNER MEMBRANE PROTEIN"/>
    <property type="match status" value="1"/>
</dbReference>
<keyword evidence="5 7" id="KW-1133">Transmembrane helix</keyword>
<dbReference type="OrthoDB" id="9791874at2"/>
<comment type="similarity">
    <text evidence="2">Belongs to the UPF0126 family.</text>
</comment>
<name>A0A2A9DJQ6_9CORY</name>
<keyword evidence="10" id="KW-1185">Reference proteome</keyword>
<evidence type="ECO:0000313" key="10">
    <source>
        <dbReference type="Proteomes" id="UP000221653"/>
    </source>
</evidence>
<keyword evidence="6 7" id="KW-0472">Membrane</keyword>
<feature type="transmembrane region" description="Helical" evidence="7">
    <location>
        <begin position="181"/>
        <end position="199"/>
    </location>
</feature>
<comment type="caution">
    <text evidence="9">The sequence shown here is derived from an EMBL/GenBank/DDBJ whole genome shotgun (WGS) entry which is preliminary data.</text>
</comment>
<evidence type="ECO:0000313" key="9">
    <source>
        <dbReference type="EMBL" id="PFG26967.1"/>
    </source>
</evidence>
<dbReference type="Pfam" id="PF03458">
    <property type="entry name" value="Gly_transporter"/>
    <property type="match status" value="2"/>
</dbReference>
<organism evidence="9 10">
    <name type="scientific">Corynebacterium renale</name>
    <dbReference type="NCBI Taxonomy" id="1724"/>
    <lineage>
        <taxon>Bacteria</taxon>
        <taxon>Bacillati</taxon>
        <taxon>Actinomycetota</taxon>
        <taxon>Actinomycetes</taxon>
        <taxon>Mycobacteriales</taxon>
        <taxon>Corynebacteriaceae</taxon>
        <taxon>Corynebacterium</taxon>
    </lineage>
</organism>